<gene>
    <name evidence="1" type="ORF">chiPu_0027086</name>
</gene>
<dbReference type="OrthoDB" id="194358at2759"/>
<dbReference type="Proteomes" id="UP000287033">
    <property type="component" value="Unassembled WGS sequence"/>
</dbReference>
<comment type="caution">
    <text evidence="1">The sequence shown here is derived from an EMBL/GenBank/DDBJ whole genome shotgun (WGS) entry which is preliminary data.</text>
</comment>
<feature type="non-terminal residue" evidence="1">
    <location>
        <position position="43"/>
    </location>
</feature>
<reference evidence="1 2" key="1">
    <citation type="journal article" date="2018" name="Nat. Ecol. Evol.">
        <title>Shark genomes provide insights into elasmobranch evolution and the origin of vertebrates.</title>
        <authorList>
            <person name="Hara Y"/>
            <person name="Yamaguchi K"/>
            <person name="Onimaru K"/>
            <person name="Kadota M"/>
            <person name="Koyanagi M"/>
            <person name="Keeley SD"/>
            <person name="Tatsumi K"/>
            <person name="Tanaka K"/>
            <person name="Motone F"/>
            <person name="Kageyama Y"/>
            <person name="Nozu R"/>
            <person name="Adachi N"/>
            <person name="Nishimura O"/>
            <person name="Nakagawa R"/>
            <person name="Tanegashima C"/>
            <person name="Kiyatake I"/>
            <person name="Matsumoto R"/>
            <person name="Murakumo K"/>
            <person name="Nishida K"/>
            <person name="Terakita A"/>
            <person name="Kuratani S"/>
            <person name="Sato K"/>
            <person name="Hyodo S Kuraku.S."/>
        </authorList>
    </citation>
    <scope>NUCLEOTIDE SEQUENCE [LARGE SCALE GENOMIC DNA]</scope>
</reference>
<keyword evidence="2" id="KW-1185">Reference proteome</keyword>
<accession>A0A401TKH6</accession>
<organism evidence="1 2">
    <name type="scientific">Chiloscyllium punctatum</name>
    <name type="common">Brownbanded bambooshark</name>
    <name type="synonym">Hemiscyllium punctatum</name>
    <dbReference type="NCBI Taxonomy" id="137246"/>
    <lineage>
        <taxon>Eukaryota</taxon>
        <taxon>Metazoa</taxon>
        <taxon>Chordata</taxon>
        <taxon>Craniata</taxon>
        <taxon>Vertebrata</taxon>
        <taxon>Chondrichthyes</taxon>
        <taxon>Elasmobranchii</taxon>
        <taxon>Galeomorphii</taxon>
        <taxon>Galeoidea</taxon>
        <taxon>Orectolobiformes</taxon>
        <taxon>Hemiscylliidae</taxon>
        <taxon>Chiloscyllium</taxon>
    </lineage>
</organism>
<evidence type="ECO:0000313" key="2">
    <source>
        <dbReference type="Proteomes" id="UP000287033"/>
    </source>
</evidence>
<name>A0A401TKH6_CHIPU</name>
<evidence type="ECO:0000313" key="1">
    <source>
        <dbReference type="EMBL" id="GCC43151.1"/>
    </source>
</evidence>
<dbReference type="AlphaFoldDB" id="A0A401TKH6"/>
<protein>
    <submittedName>
        <fullName evidence="1">Uncharacterized protein</fullName>
    </submittedName>
</protein>
<sequence>MAADPGLELDERLREAASLGDLDLVSELLGRGARVNGQNTVNG</sequence>
<proteinExistence type="predicted"/>
<dbReference type="EMBL" id="BEZZ01094586">
    <property type="protein sequence ID" value="GCC43151.1"/>
    <property type="molecule type" value="Genomic_DNA"/>
</dbReference>